<dbReference type="EMBL" id="QXEV01000002">
    <property type="protein sequence ID" value="RIA78303.1"/>
    <property type="molecule type" value="Genomic_DNA"/>
</dbReference>
<dbReference type="Pfam" id="PF13245">
    <property type="entry name" value="AAA_19"/>
    <property type="match status" value="1"/>
</dbReference>
<evidence type="ECO:0000259" key="6">
    <source>
        <dbReference type="Pfam" id="PF18335"/>
    </source>
</evidence>
<evidence type="ECO:0000256" key="1">
    <source>
        <dbReference type="ARBA" id="ARBA00022741"/>
    </source>
</evidence>
<comment type="catalytic activity">
    <reaction evidence="3">
        <text>ATP + H2O = ADP + phosphate + H(+)</text>
        <dbReference type="Rhea" id="RHEA:13065"/>
        <dbReference type="ChEBI" id="CHEBI:15377"/>
        <dbReference type="ChEBI" id="CHEBI:15378"/>
        <dbReference type="ChEBI" id="CHEBI:30616"/>
        <dbReference type="ChEBI" id="CHEBI:43474"/>
        <dbReference type="ChEBI" id="CHEBI:456216"/>
        <dbReference type="EC" id="5.6.2.3"/>
    </reaction>
</comment>
<dbReference type="Gene3D" id="1.10.10.2220">
    <property type="match status" value="1"/>
</dbReference>
<dbReference type="GO" id="GO:0016887">
    <property type="term" value="F:ATP hydrolysis activity"/>
    <property type="evidence" value="ECO:0007669"/>
    <property type="project" value="RHEA"/>
</dbReference>
<dbReference type="HAMAP" id="MF_01488">
    <property type="entry name" value="RecD2"/>
    <property type="match status" value="1"/>
</dbReference>
<dbReference type="RefSeq" id="WP_119015429.1">
    <property type="nucleotide sequence ID" value="NZ_QXEV01000002.1"/>
</dbReference>
<comment type="caution">
    <text evidence="8">The sequence shown here is derived from an EMBL/GenBank/DDBJ whole genome shotgun (WGS) entry which is preliminary data.</text>
</comment>
<dbReference type="FunCoup" id="A0A397RVU0">
    <property type="interactions" value="127"/>
</dbReference>
<evidence type="ECO:0000259" key="7">
    <source>
        <dbReference type="Pfam" id="PF23139"/>
    </source>
</evidence>
<dbReference type="GO" id="GO:0017116">
    <property type="term" value="F:single-stranded DNA helicase activity"/>
    <property type="evidence" value="ECO:0007669"/>
    <property type="project" value="TreeGrafter"/>
</dbReference>
<dbReference type="InterPro" id="IPR006345">
    <property type="entry name" value="RecD2"/>
</dbReference>
<dbReference type="GO" id="GO:0003677">
    <property type="term" value="F:DNA binding"/>
    <property type="evidence" value="ECO:0007669"/>
    <property type="project" value="UniProtKB-UniRule"/>
</dbReference>
<feature type="domain" description="ATP-dependent RecD2 DNA helicase SH3" evidence="6">
    <location>
        <begin position="568"/>
        <end position="632"/>
    </location>
</feature>
<dbReference type="InterPro" id="IPR027417">
    <property type="entry name" value="P-loop_NTPase"/>
</dbReference>
<dbReference type="InterPro" id="IPR041451">
    <property type="entry name" value="RecD2_SH13"/>
</dbReference>
<comment type="function">
    <text evidence="3">DNA-dependent ATPase and ATP-dependent 5'-3' DNA helicase. Has no activity on blunt DNA or DNA with 3'-overhangs, requires at least 10 bases of 5'-ssDNA for helicase activity.</text>
</comment>
<feature type="binding site" evidence="3">
    <location>
        <begin position="347"/>
        <end position="351"/>
    </location>
    <ligand>
        <name>ATP</name>
        <dbReference type="ChEBI" id="CHEBI:30616"/>
    </ligand>
</feature>
<name>A0A397RVU0_9MOLU</name>
<sequence>MEERKVVSGYISNYIYESQDSLYKVCELTQEDDTTLIIVGSFPHLEDGLCYEFVGNMKKHPKYGEQFFVLSYQKSNSFSKEGLIHYLSSDKFYGIGPKLASNIIEELGLDCIDKILKDKDVLKKVYGMTKPKMDTLYQTLKDNYASEQVFIRLFGFGLTAKMVERLYNTYNVSAANKVEENPYCLITEVEGFGFKKCDALALNLGIKKDDPLRLEAAIFYTLNQVCYQQGFTFLTEEQLLNSILRLLDNEIAPSIIKPILDNLVENKKIILEEGKYFDSYLYSCEIKTKDALLKLASAKMNKYPEEKVKNAISYVEKYLNIEYTPMQKEAIFTSITNKLSIITGGPGTGKSTILNGILNVYSKLNDMPIGSDDFSYKVCLVAPTGRAAKRMSETTSFKASTIHKALGYNFDGGFNYNEDSKMGYSLLIVDETSMMDISLAMSLFTALRDKCQVILVGDSNQLPSVGPGNVLHDLIQSDIFKTTKLNQIMRQAKDSDIISLSHMVLSENIDYKIFNKRKEVFFYNSDVNSTIPMLEKLLDGFIASGGDLYSGIQILAPMYAGVAGIDAINSFIQEKYNPEKEKILKRENKLFKKNDKVLQLKNDSIHEIMNGDIGKILDVIKVEEKDAMLIDFDGRIITYMASDIENLTLAYCMSIHKSQGSEFENVIMPILPSYQIMLKKKIIYTGITRAKKKLILLGKTSSLDMAIHSMDYERQTYLTQRLGKKEIEVIDNKIYDKDIPFDTFGEYDMEGITPYSFMD</sequence>
<protein>
    <recommendedName>
        <fullName evidence="3">ATP-dependent RecD2 DNA helicase</fullName>
        <ecNumber evidence="3">5.6.2.3</ecNumber>
    </recommendedName>
    <alternativeName>
        <fullName evidence="3">DNA 5'-3' helicase subunit RecD2</fullName>
    </alternativeName>
</protein>
<evidence type="ECO:0000256" key="3">
    <source>
        <dbReference type="HAMAP-Rule" id="MF_01488"/>
    </source>
</evidence>
<feature type="domain" description="ATP-dependent RecD2 DNA helicase OB-fold" evidence="7">
    <location>
        <begin position="6"/>
        <end position="75"/>
    </location>
</feature>
<dbReference type="InterPro" id="IPR050534">
    <property type="entry name" value="Coronavir_polyprotein_1ab"/>
</dbReference>
<dbReference type="AlphaFoldDB" id="A0A397RVU0"/>
<dbReference type="PANTHER" id="PTHR43788">
    <property type="entry name" value="DNA2/NAM7 HELICASE FAMILY MEMBER"/>
    <property type="match status" value="1"/>
</dbReference>
<keyword evidence="3" id="KW-0238">DNA-binding</keyword>
<dbReference type="InterPro" id="IPR029493">
    <property type="entry name" value="RecD2-like_HHH"/>
</dbReference>
<dbReference type="Pfam" id="PF23139">
    <property type="entry name" value="OB_YrrC"/>
    <property type="match status" value="1"/>
</dbReference>
<keyword evidence="3" id="KW-0378">Hydrolase</keyword>
<dbReference type="OrthoDB" id="9803432at2"/>
<feature type="domain" description="UvrD-like helicase C-terminal" evidence="4">
    <location>
        <begin position="649"/>
        <end position="697"/>
    </location>
</feature>
<evidence type="ECO:0000259" key="4">
    <source>
        <dbReference type="Pfam" id="PF13538"/>
    </source>
</evidence>
<feature type="domain" description="ATP-dependent RecD2 DNA helicase-like helix-hairpin-helix" evidence="5">
    <location>
        <begin position="144"/>
        <end position="232"/>
    </location>
</feature>
<dbReference type="CDD" id="cd17933">
    <property type="entry name" value="DEXSc_RecD-like"/>
    <property type="match status" value="1"/>
</dbReference>
<comment type="similarity">
    <text evidence="3">Belongs to the RecD family. RecD2 subfamily.</text>
</comment>
<evidence type="ECO:0000313" key="8">
    <source>
        <dbReference type="EMBL" id="RIA78303.1"/>
    </source>
</evidence>
<reference evidence="8 9" key="1">
    <citation type="submission" date="2018-08" db="EMBL/GenBank/DDBJ databases">
        <title>Genomic Encyclopedia of Archaeal and Bacterial Type Strains, Phase II (KMG-II): from individual species to whole genera.</title>
        <authorList>
            <person name="Goeker M."/>
        </authorList>
    </citation>
    <scope>NUCLEOTIDE SEQUENCE [LARGE SCALE GENOMIC DNA]</scope>
    <source>
        <strain evidence="8 9">ATCC 27112</strain>
    </source>
</reference>
<dbReference type="Pfam" id="PF18335">
    <property type="entry name" value="SH3_13"/>
    <property type="match status" value="1"/>
</dbReference>
<keyword evidence="9" id="KW-1185">Reference proteome</keyword>
<proteinExistence type="inferred from homology"/>
<dbReference type="Gene3D" id="2.30.30.940">
    <property type="match status" value="1"/>
</dbReference>
<dbReference type="NCBIfam" id="TIGR01448">
    <property type="entry name" value="recD_rel"/>
    <property type="match status" value="1"/>
</dbReference>
<dbReference type="CDD" id="cd18809">
    <property type="entry name" value="SF1_C_RecD"/>
    <property type="match status" value="1"/>
</dbReference>
<dbReference type="InterPro" id="IPR055446">
    <property type="entry name" value="RecD2_N_OB"/>
</dbReference>
<keyword evidence="3" id="KW-0347">Helicase</keyword>
<dbReference type="GO" id="GO:0043139">
    <property type="term" value="F:5'-3' DNA helicase activity"/>
    <property type="evidence" value="ECO:0007669"/>
    <property type="project" value="UniProtKB-UniRule"/>
</dbReference>
<evidence type="ECO:0000313" key="9">
    <source>
        <dbReference type="Proteomes" id="UP000266506"/>
    </source>
</evidence>
<dbReference type="Pfam" id="PF13538">
    <property type="entry name" value="UvrD_C_2"/>
    <property type="match status" value="1"/>
</dbReference>
<keyword evidence="1 3" id="KW-0547">Nucleotide-binding</keyword>
<dbReference type="GO" id="GO:0009338">
    <property type="term" value="C:exodeoxyribonuclease V complex"/>
    <property type="evidence" value="ECO:0007669"/>
    <property type="project" value="TreeGrafter"/>
</dbReference>
<keyword evidence="3" id="KW-0413">Isomerase</keyword>
<evidence type="ECO:0000259" key="5">
    <source>
        <dbReference type="Pfam" id="PF14490"/>
    </source>
</evidence>
<dbReference type="SUPFAM" id="SSF52540">
    <property type="entry name" value="P-loop containing nucleoside triphosphate hydrolases"/>
    <property type="match status" value="2"/>
</dbReference>
<dbReference type="GO" id="GO:0005524">
    <property type="term" value="F:ATP binding"/>
    <property type="evidence" value="ECO:0007669"/>
    <property type="project" value="UniProtKB-UniRule"/>
</dbReference>
<accession>A0A397RVU0</accession>
<dbReference type="Gene3D" id="3.40.50.300">
    <property type="entry name" value="P-loop containing nucleotide triphosphate hydrolases"/>
    <property type="match status" value="2"/>
</dbReference>
<dbReference type="Pfam" id="PF14490">
    <property type="entry name" value="HHH_RecD2"/>
    <property type="match status" value="1"/>
</dbReference>
<dbReference type="GO" id="GO:0006310">
    <property type="term" value="P:DNA recombination"/>
    <property type="evidence" value="ECO:0007669"/>
    <property type="project" value="InterPro"/>
</dbReference>
<gene>
    <name evidence="3" type="primary">recD2</name>
    <name evidence="8" type="ORF">EI71_00254</name>
</gene>
<dbReference type="EC" id="5.6.2.3" evidence="3"/>
<dbReference type="PANTHER" id="PTHR43788:SF6">
    <property type="entry name" value="DNA HELICASE B"/>
    <property type="match status" value="1"/>
</dbReference>
<keyword evidence="2 3" id="KW-0067">ATP-binding</keyword>
<dbReference type="Proteomes" id="UP000266506">
    <property type="component" value="Unassembled WGS sequence"/>
</dbReference>
<dbReference type="InterPro" id="IPR027785">
    <property type="entry name" value="UvrD-like_helicase_C"/>
</dbReference>
<dbReference type="InParanoid" id="A0A397RVU0"/>
<organism evidence="8 9">
    <name type="scientific">Anaeroplasma bactoclasticum</name>
    <dbReference type="NCBI Taxonomy" id="2088"/>
    <lineage>
        <taxon>Bacteria</taxon>
        <taxon>Bacillati</taxon>
        <taxon>Mycoplasmatota</taxon>
        <taxon>Mollicutes</taxon>
        <taxon>Anaeroplasmatales</taxon>
        <taxon>Anaeroplasmataceae</taxon>
        <taxon>Anaeroplasma</taxon>
    </lineage>
</organism>
<evidence type="ECO:0000256" key="2">
    <source>
        <dbReference type="ARBA" id="ARBA00022840"/>
    </source>
</evidence>